<name>A0ABV0P4X1_9TELE</name>
<keyword evidence="1" id="KW-0732">Signal</keyword>
<comment type="caution">
    <text evidence="2">The sequence shown here is derived from an EMBL/GenBank/DDBJ whole genome shotgun (WGS) entry which is preliminary data.</text>
</comment>
<keyword evidence="3" id="KW-1185">Reference proteome</keyword>
<dbReference type="EMBL" id="JAHRIO010060577">
    <property type="protein sequence ID" value="MEQ2178094.1"/>
    <property type="molecule type" value="Genomic_DNA"/>
</dbReference>
<proteinExistence type="predicted"/>
<gene>
    <name evidence="2" type="ORF">GOODEAATRI_010395</name>
</gene>
<evidence type="ECO:0000313" key="3">
    <source>
        <dbReference type="Proteomes" id="UP001476798"/>
    </source>
</evidence>
<organism evidence="2 3">
    <name type="scientific">Goodea atripinnis</name>
    <dbReference type="NCBI Taxonomy" id="208336"/>
    <lineage>
        <taxon>Eukaryota</taxon>
        <taxon>Metazoa</taxon>
        <taxon>Chordata</taxon>
        <taxon>Craniata</taxon>
        <taxon>Vertebrata</taxon>
        <taxon>Euteleostomi</taxon>
        <taxon>Actinopterygii</taxon>
        <taxon>Neopterygii</taxon>
        <taxon>Teleostei</taxon>
        <taxon>Neoteleostei</taxon>
        <taxon>Acanthomorphata</taxon>
        <taxon>Ovalentaria</taxon>
        <taxon>Atherinomorphae</taxon>
        <taxon>Cyprinodontiformes</taxon>
        <taxon>Goodeidae</taxon>
        <taxon>Goodea</taxon>
    </lineage>
</organism>
<evidence type="ECO:0000256" key="1">
    <source>
        <dbReference type="SAM" id="SignalP"/>
    </source>
</evidence>
<sequence length="200" mass="23179">MVSMAQTAHHWMLLLSSVPFASDIFILHMEWPTWFTPSLRGGMRSLMRSKPLASSKLVILCWGENPRIAEEEETCRVKVMLFHNFRIFQVLLQVVYCAAKKFTYTDHGHDYFPWWLHHTTCNFNEVLKLGTKSTSWNFLCTFVNAQKLKYINVPLLNRFSGTNYPVDLLGKLKSLEAFFCLSYSTHFVHSTVTTGSKTDQ</sequence>
<dbReference type="Proteomes" id="UP001476798">
    <property type="component" value="Unassembled WGS sequence"/>
</dbReference>
<evidence type="ECO:0000313" key="2">
    <source>
        <dbReference type="EMBL" id="MEQ2178094.1"/>
    </source>
</evidence>
<feature type="chain" id="PRO_5046946669" evidence="1">
    <location>
        <begin position="24"/>
        <end position="200"/>
    </location>
</feature>
<reference evidence="2 3" key="1">
    <citation type="submission" date="2021-06" db="EMBL/GenBank/DDBJ databases">
        <authorList>
            <person name="Palmer J.M."/>
        </authorList>
    </citation>
    <scope>NUCLEOTIDE SEQUENCE [LARGE SCALE GENOMIC DNA]</scope>
    <source>
        <strain evidence="2 3">GA_2019</strain>
        <tissue evidence="2">Muscle</tissue>
    </source>
</reference>
<accession>A0ABV0P4X1</accession>
<protein>
    <submittedName>
        <fullName evidence="2">Uncharacterized protein</fullName>
    </submittedName>
</protein>
<feature type="signal peptide" evidence="1">
    <location>
        <begin position="1"/>
        <end position="23"/>
    </location>
</feature>